<accession>A0AAE4JZ02</accession>
<dbReference type="InterPro" id="IPR047709">
    <property type="entry name" value="HpsJ-like"/>
</dbReference>
<proteinExistence type="predicted"/>
<feature type="coiled-coil region" evidence="1">
    <location>
        <begin position="131"/>
        <end position="158"/>
    </location>
</feature>
<keyword evidence="2" id="KW-0812">Transmembrane</keyword>
<reference evidence="4" key="1">
    <citation type="submission" date="2023-07" db="EMBL/GenBank/DDBJ databases">
        <authorList>
            <person name="Luz R."/>
            <person name="Cordeiro R."/>
            <person name="Fonseca A."/>
            <person name="Goncalves V."/>
        </authorList>
    </citation>
    <scope>NUCLEOTIDE SEQUENCE [LARGE SCALE GENOMIC DNA]</scope>
    <source>
        <strain evidence="4">BACA0444</strain>
    </source>
</reference>
<keyword evidence="4" id="KW-1185">Reference proteome</keyword>
<dbReference type="Proteomes" id="UP001268256">
    <property type="component" value="Unassembled WGS sequence"/>
</dbReference>
<dbReference type="NCBIfam" id="NF038305">
    <property type="entry name" value="HpsJ_fam"/>
    <property type="match status" value="1"/>
</dbReference>
<evidence type="ECO:0000313" key="3">
    <source>
        <dbReference type="EMBL" id="MDS3861569.1"/>
    </source>
</evidence>
<sequence length="244" mass="27396">MTVPKTPPAQRPVPLAAQFLKLVGILLILSFFGDWIVLLIAPQFQNVQWQINLLTQFVDRGVTPLIAFVLIYVGFWIQGVAGAKPETEAGAPAWKDWRFWVFVVSSLLGLLFLLTIPLLVATTGQLTDQALTQLKQQAAQSEINIDREEKQLKALASSGQIPEILKNDQLPAEQRALLQQLQQDPQAIEKQYGQVREQIRSKQKEASDQIQTEALVNRIRYGLRAFLLAIGFITIGWSGLRESR</sequence>
<feature type="transmembrane region" description="Helical" evidence="2">
    <location>
        <begin position="221"/>
        <end position="240"/>
    </location>
</feature>
<evidence type="ECO:0000313" key="4">
    <source>
        <dbReference type="Proteomes" id="UP001268256"/>
    </source>
</evidence>
<dbReference type="EMBL" id="JAVMIP010000014">
    <property type="protein sequence ID" value="MDS3861569.1"/>
    <property type="molecule type" value="Genomic_DNA"/>
</dbReference>
<feature type="transmembrane region" description="Helical" evidence="2">
    <location>
        <begin position="99"/>
        <end position="121"/>
    </location>
</feature>
<dbReference type="AlphaFoldDB" id="A0AAE4JZ02"/>
<keyword evidence="2" id="KW-1133">Transmembrane helix</keyword>
<gene>
    <name evidence="3" type="ORF">RIF25_12205</name>
</gene>
<evidence type="ECO:0000256" key="2">
    <source>
        <dbReference type="SAM" id="Phobius"/>
    </source>
</evidence>
<keyword evidence="1" id="KW-0175">Coiled coil</keyword>
<name>A0AAE4JZ02_9CYAN</name>
<feature type="transmembrane region" description="Helical" evidence="2">
    <location>
        <begin position="62"/>
        <end position="79"/>
    </location>
</feature>
<feature type="transmembrane region" description="Helical" evidence="2">
    <location>
        <begin position="20"/>
        <end position="41"/>
    </location>
</feature>
<evidence type="ECO:0000256" key="1">
    <source>
        <dbReference type="SAM" id="Coils"/>
    </source>
</evidence>
<organism evidence="3 4">
    <name type="scientific">Pseudocalidococcus azoricus BACA0444</name>
    <dbReference type="NCBI Taxonomy" id="2918990"/>
    <lineage>
        <taxon>Bacteria</taxon>
        <taxon>Bacillati</taxon>
        <taxon>Cyanobacteriota</taxon>
        <taxon>Cyanophyceae</taxon>
        <taxon>Acaryochloridales</taxon>
        <taxon>Thermosynechococcaceae</taxon>
        <taxon>Pseudocalidococcus</taxon>
        <taxon>Pseudocalidococcus azoricus</taxon>
    </lineage>
</organism>
<protein>
    <submittedName>
        <fullName evidence="3">HpsJ family protein</fullName>
    </submittedName>
</protein>
<dbReference type="RefSeq" id="WP_322878808.1">
    <property type="nucleotide sequence ID" value="NZ_JAVMIP010000014.1"/>
</dbReference>
<keyword evidence="2" id="KW-0472">Membrane</keyword>
<comment type="caution">
    <text evidence="3">The sequence shown here is derived from an EMBL/GenBank/DDBJ whole genome shotgun (WGS) entry which is preliminary data.</text>
</comment>